<gene>
    <name evidence="1" type="ORF">NC653_027402</name>
</gene>
<dbReference type="AlphaFoldDB" id="A0AAD6M7U0"/>
<evidence type="ECO:0000313" key="2">
    <source>
        <dbReference type="Proteomes" id="UP001164929"/>
    </source>
</evidence>
<name>A0AAD6M7U0_9ROSI</name>
<dbReference type="EMBL" id="JAQIZT010000011">
    <property type="protein sequence ID" value="KAJ6979232.1"/>
    <property type="molecule type" value="Genomic_DNA"/>
</dbReference>
<proteinExistence type="predicted"/>
<dbReference type="Proteomes" id="UP001164929">
    <property type="component" value="Chromosome 11"/>
</dbReference>
<accession>A0AAD6M7U0</accession>
<evidence type="ECO:0000313" key="1">
    <source>
        <dbReference type="EMBL" id="KAJ6979232.1"/>
    </source>
</evidence>
<keyword evidence="2" id="KW-1185">Reference proteome</keyword>
<protein>
    <submittedName>
        <fullName evidence="1">Uncharacterized protein</fullName>
    </submittedName>
</protein>
<comment type="caution">
    <text evidence="1">The sequence shown here is derived from an EMBL/GenBank/DDBJ whole genome shotgun (WGS) entry which is preliminary data.</text>
</comment>
<reference evidence="1" key="1">
    <citation type="journal article" date="2023" name="Mol. Ecol. Resour.">
        <title>Chromosome-level genome assembly of a triploid poplar Populus alba 'Berolinensis'.</title>
        <authorList>
            <person name="Chen S."/>
            <person name="Yu Y."/>
            <person name="Wang X."/>
            <person name="Wang S."/>
            <person name="Zhang T."/>
            <person name="Zhou Y."/>
            <person name="He R."/>
            <person name="Meng N."/>
            <person name="Wang Y."/>
            <person name="Liu W."/>
            <person name="Liu Z."/>
            <person name="Liu J."/>
            <person name="Guo Q."/>
            <person name="Huang H."/>
            <person name="Sederoff R.R."/>
            <person name="Wang G."/>
            <person name="Qu G."/>
            <person name="Chen S."/>
        </authorList>
    </citation>
    <scope>NUCLEOTIDE SEQUENCE</scope>
    <source>
        <strain evidence="1">SC-2020</strain>
    </source>
</reference>
<organism evidence="1 2">
    <name type="scientific">Populus alba x Populus x berolinensis</name>
    <dbReference type="NCBI Taxonomy" id="444605"/>
    <lineage>
        <taxon>Eukaryota</taxon>
        <taxon>Viridiplantae</taxon>
        <taxon>Streptophyta</taxon>
        <taxon>Embryophyta</taxon>
        <taxon>Tracheophyta</taxon>
        <taxon>Spermatophyta</taxon>
        <taxon>Magnoliopsida</taxon>
        <taxon>eudicotyledons</taxon>
        <taxon>Gunneridae</taxon>
        <taxon>Pentapetalae</taxon>
        <taxon>rosids</taxon>
        <taxon>fabids</taxon>
        <taxon>Malpighiales</taxon>
        <taxon>Salicaceae</taxon>
        <taxon>Saliceae</taxon>
        <taxon>Populus</taxon>
    </lineage>
</organism>
<sequence>MSTHEHERLLLVKRSQPSRIACVLDDMMQRIILLYL</sequence>